<keyword evidence="9" id="KW-0472">Membrane</keyword>
<dbReference type="GO" id="GO:0015031">
    <property type="term" value="P:protein transport"/>
    <property type="evidence" value="ECO:0007669"/>
    <property type="project" value="UniProtKB-KW"/>
</dbReference>
<name>A0A380A7W9_9GAMM</name>
<dbReference type="PROSITE" id="PS52015">
    <property type="entry name" value="TONB_CTD"/>
    <property type="match status" value="1"/>
</dbReference>
<evidence type="ECO:0000256" key="2">
    <source>
        <dbReference type="ARBA" id="ARBA00006555"/>
    </source>
</evidence>
<dbReference type="InterPro" id="IPR051045">
    <property type="entry name" value="TonB-dependent_transducer"/>
</dbReference>
<evidence type="ECO:0000256" key="1">
    <source>
        <dbReference type="ARBA" id="ARBA00004383"/>
    </source>
</evidence>
<evidence type="ECO:0000313" key="13">
    <source>
        <dbReference type="EMBL" id="SUI75898.1"/>
    </source>
</evidence>
<protein>
    <submittedName>
        <fullName evidence="13">TonB family C-terminal domain</fullName>
    </submittedName>
</protein>
<keyword evidence="6" id="KW-0812">Transmembrane</keyword>
<keyword evidence="8" id="KW-1133">Transmembrane helix</keyword>
<dbReference type="Pfam" id="PF03544">
    <property type="entry name" value="TonB_C"/>
    <property type="match status" value="1"/>
</dbReference>
<evidence type="ECO:0000256" key="4">
    <source>
        <dbReference type="ARBA" id="ARBA00022475"/>
    </source>
</evidence>
<feature type="region of interest" description="Disordered" evidence="10">
    <location>
        <begin position="45"/>
        <end position="183"/>
    </location>
</feature>
<evidence type="ECO:0000256" key="10">
    <source>
        <dbReference type="SAM" id="MobiDB-lite"/>
    </source>
</evidence>
<dbReference type="Gene3D" id="3.30.1150.10">
    <property type="match status" value="1"/>
</dbReference>
<feature type="chain" id="PRO_5016665519" evidence="11">
    <location>
        <begin position="23"/>
        <end position="278"/>
    </location>
</feature>
<accession>A0A380A7W9</accession>
<keyword evidence="7" id="KW-0653">Protein transport</keyword>
<evidence type="ECO:0000256" key="6">
    <source>
        <dbReference type="ARBA" id="ARBA00022692"/>
    </source>
</evidence>
<comment type="subcellular location">
    <subcellularLocation>
        <location evidence="1">Cell inner membrane</location>
        <topology evidence="1">Single-pass membrane protein</topology>
        <orientation evidence="1">Periplasmic side</orientation>
    </subcellularLocation>
</comment>
<dbReference type="PANTHER" id="PTHR33446">
    <property type="entry name" value="PROTEIN TONB-RELATED"/>
    <property type="match status" value="1"/>
</dbReference>
<dbReference type="GO" id="GO:0098797">
    <property type="term" value="C:plasma membrane protein complex"/>
    <property type="evidence" value="ECO:0007669"/>
    <property type="project" value="TreeGrafter"/>
</dbReference>
<evidence type="ECO:0000259" key="12">
    <source>
        <dbReference type="PROSITE" id="PS52015"/>
    </source>
</evidence>
<evidence type="ECO:0000256" key="8">
    <source>
        <dbReference type="ARBA" id="ARBA00022989"/>
    </source>
</evidence>
<dbReference type="GO" id="GO:0031992">
    <property type="term" value="F:energy transducer activity"/>
    <property type="evidence" value="ECO:0007669"/>
    <property type="project" value="TreeGrafter"/>
</dbReference>
<sequence length="278" mass="29796">MTPKRYCGFALMALSLQSAVLASQTATPDPLVMPTKGGLQLSFSAAPATASQTASVQTQNQAANAESHPAAKAPSAKHKEAEHKAPKHKAPQHQEPLKQNVAKPELPKSEQPKSEQLNAKPAKASQKQASKMSKPQPTQEKPREIAEKPESKHASTTPRAEPVPREEKPGIPSSPVQTAGTPGLNHTIELAEPVFASPPTPPSYPRLARKRGFEGTALVDIFFDHQGKTQNALLVSSSGYSILDEAALAAVRHWQFSIPSQASAARFKVRVPVRFALN</sequence>
<keyword evidence="4" id="KW-1003">Cell membrane</keyword>
<reference evidence="13 14" key="1">
    <citation type="submission" date="2018-06" db="EMBL/GenBank/DDBJ databases">
        <authorList>
            <consortium name="Pathogen Informatics"/>
            <person name="Doyle S."/>
        </authorList>
    </citation>
    <scope>NUCLEOTIDE SEQUENCE [LARGE SCALE GENOMIC DNA]</scope>
    <source>
        <strain evidence="13 14">NCTC10738</strain>
    </source>
</reference>
<dbReference type="GO" id="GO:0055085">
    <property type="term" value="P:transmembrane transport"/>
    <property type="evidence" value="ECO:0007669"/>
    <property type="project" value="InterPro"/>
</dbReference>
<feature type="compositionally biased region" description="Low complexity" evidence="10">
    <location>
        <begin position="45"/>
        <end position="74"/>
    </location>
</feature>
<comment type="similarity">
    <text evidence="2">Belongs to the TonB family.</text>
</comment>
<dbReference type="PANTHER" id="PTHR33446:SF2">
    <property type="entry name" value="PROTEIN TONB"/>
    <property type="match status" value="1"/>
</dbReference>
<feature type="compositionally biased region" description="Low complexity" evidence="10">
    <location>
        <begin position="119"/>
        <end position="137"/>
    </location>
</feature>
<proteinExistence type="inferred from homology"/>
<evidence type="ECO:0000256" key="9">
    <source>
        <dbReference type="ARBA" id="ARBA00023136"/>
    </source>
</evidence>
<dbReference type="InterPro" id="IPR037682">
    <property type="entry name" value="TonB_C"/>
</dbReference>
<dbReference type="SUPFAM" id="SSF74653">
    <property type="entry name" value="TolA/TonB C-terminal domain"/>
    <property type="match status" value="1"/>
</dbReference>
<keyword evidence="11" id="KW-0732">Signal</keyword>
<dbReference type="InterPro" id="IPR006260">
    <property type="entry name" value="TonB/TolA_C"/>
</dbReference>
<evidence type="ECO:0000256" key="7">
    <source>
        <dbReference type="ARBA" id="ARBA00022927"/>
    </source>
</evidence>
<dbReference type="RefSeq" id="WP_115389773.1">
    <property type="nucleotide sequence ID" value="NZ_UGYO01000001.1"/>
</dbReference>
<keyword evidence="3" id="KW-0813">Transport</keyword>
<evidence type="ECO:0000256" key="3">
    <source>
        <dbReference type="ARBA" id="ARBA00022448"/>
    </source>
</evidence>
<organism evidence="13 14">
    <name type="scientific">Shewanella algae</name>
    <dbReference type="NCBI Taxonomy" id="38313"/>
    <lineage>
        <taxon>Bacteria</taxon>
        <taxon>Pseudomonadati</taxon>
        <taxon>Pseudomonadota</taxon>
        <taxon>Gammaproteobacteria</taxon>
        <taxon>Alteromonadales</taxon>
        <taxon>Shewanellaceae</taxon>
        <taxon>Shewanella</taxon>
    </lineage>
</organism>
<evidence type="ECO:0000256" key="11">
    <source>
        <dbReference type="SAM" id="SignalP"/>
    </source>
</evidence>
<keyword evidence="5" id="KW-0997">Cell inner membrane</keyword>
<dbReference type="NCBIfam" id="TIGR01352">
    <property type="entry name" value="tonB_Cterm"/>
    <property type="match status" value="1"/>
</dbReference>
<evidence type="ECO:0000313" key="14">
    <source>
        <dbReference type="Proteomes" id="UP000254069"/>
    </source>
</evidence>
<gene>
    <name evidence="13" type="ORF">NCTC10738_02421</name>
</gene>
<dbReference type="AlphaFoldDB" id="A0A380A7W9"/>
<feature type="compositionally biased region" description="Basic and acidic residues" evidence="10">
    <location>
        <begin position="140"/>
        <end position="153"/>
    </location>
</feature>
<feature type="domain" description="TonB C-terminal" evidence="12">
    <location>
        <begin position="189"/>
        <end position="278"/>
    </location>
</feature>
<dbReference type="Proteomes" id="UP000254069">
    <property type="component" value="Unassembled WGS sequence"/>
</dbReference>
<dbReference type="EMBL" id="UGYO01000001">
    <property type="protein sequence ID" value="SUI75898.1"/>
    <property type="molecule type" value="Genomic_DNA"/>
</dbReference>
<keyword evidence="14" id="KW-1185">Reference proteome</keyword>
<evidence type="ECO:0000256" key="5">
    <source>
        <dbReference type="ARBA" id="ARBA00022519"/>
    </source>
</evidence>
<feature type="signal peptide" evidence="11">
    <location>
        <begin position="1"/>
        <end position="22"/>
    </location>
</feature>